<dbReference type="RefSeq" id="WP_114126545.1">
    <property type="nucleotide sequence ID" value="NZ_QOUI01000005.1"/>
</dbReference>
<dbReference type="Proteomes" id="UP000252770">
    <property type="component" value="Unassembled WGS sequence"/>
</dbReference>
<protein>
    <submittedName>
        <fullName evidence="2">Uncharacterized protein</fullName>
    </submittedName>
</protein>
<feature type="compositionally biased region" description="Acidic residues" evidence="1">
    <location>
        <begin position="57"/>
        <end position="73"/>
    </location>
</feature>
<proteinExistence type="predicted"/>
<evidence type="ECO:0000256" key="1">
    <source>
        <dbReference type="SAM" id="MobiDB-lite"/>
    </source>
</evidence>
<gene>
    <name evidence="2" type="ORF">DT076_10180</name>
</gene>
<accession>A0A367YVE9</accession>
<dbReference type="AlphaFoldDB" id="A0A367YVE9"/>
<feature type="region of interest" description="Disordered" evidence="1">
    <location>
        <begin position="1"/>
        <end position="73"/>
    </location>
</feature>
<comment type="caution">
    <text evidence="2">The sequence shown here is derived from an EMBL/GenBank/DDBJ whole genome shotgun (WGS) entry which is preliminary data.</text>
</comment>
<evidence type="ECO:0000313" key="3">
    <source>
        <dbReference type="Proteomes" id="UP000252770"/>
    </source>
</evidence>
<dbReference type="EMBL" id="QOUI01000005">
    <property type="protein sequence ID" value="RCK69788.1"/>
    <property type="molecule type" value="Genomic_DNA"/>
</dbReference>
<reference evidence="2 3" key="1">
    <citation type="submission" date="2018-07" db="EMBL/GenBank/DDBJ databases">
        <title>Desertimonas flava gen. nov. sp. nov.</title>
        <authorList>
            <person name="Liu S."/>
        </authorList>
    </citation>
    <scope>NUCLEOTIDE SEQUENCE [LARGE SCALE GENOMIC DNA]</scope>
    <source>
        <strain evidence="2 3">16Sb5-5</strain>
    </source>
</reference>
<evidence type="ECO:0000313" key="2">
    <source>
        <dbReference type="EMBL" id="RCK69788.1"/>
    </source>
</evidence>
<keyword evidence="3" id="KW-1185">Reference proteome</keyword>
<sequence length="73" mass="7971">MTRSAEEEVAMDEVDRRSQEPTGDDAPIGRLPQDLADRLRDRDTTAEAGEQSRIEQVDDAIADALGDDPADDS</sequence>
<organism evidence="2 3">
    <name type="scientific">Desertihabitans brevis</name>
    <dbReference type="NCBI Taxonomy" id="2268447"/>
    <lineage>
        <taxon>Bacteria</taxon>
        <taxon>Bacillati</taxon>
        <taxon>Actinomycetota</taxon>
        <taxon>Actinomycetes</taxon>
        <taxon>Propionibacteriales</taxon>
        <taxon>Propionibacteriaceae</taxon>
        <taxon>Desertihabitans</taxon>
    </lineage>
</organism>
<feature type="compositionally biased region" description="Basic and acidic residues" evidence="1">
    <location>
        <begin position="35"/>
        <end position="56"/>
    </location>
</feature>
<name>A0A367YVE9_9ACTN</name>